<evidence type="ECO:0000313" key="3">
    <source>
        <dbReference type="Proteomes" id="UP001597168"/>
    </source>
</evidence>
<dbReference type="InterPro" id="IPR001387">
    <property type="entry name" value="Cro/C1-type_HTH"/>
</dbReference>
<dbReference type="InterPro" id="IPR010982">
    <property type="entry name" value="Lambda_DNA-bd_dom_sf"/>
</dbReference>
<dbReference type="SMART" id="SM00530">
    <property type="entry name" value="HTH_XRE"/>
    <property type="match status" value="1"/>
</dbReference>
<reference evidence="3" key="1">
    <citation type="journal article" date="2019" name="Int. J. Syst. Evol. Microbiol.">
        <title>The Global Catalogue of Microorganisms (GCM) 10K type strain sequencing project: providing services to taxonomists for standard genome sequencing and annotation.</title>
        <authorList>
            <consortium name="The Broad Institute Genomics Platform"/>
            <consortium name="The Broad Institute Genome Sequencing Center for Infectious Disease"/>
            <person name="Wu L."/>
            <person name="Ma J."/>
        </authorList>
    </citation>
    <scope>NUCLEOTIDE SEQUENCE [LARGE SCALE GENOMIC DNA]</scope>
    <source>
        <strain evidence="3">CCUG 60214</strain>
    </source>
</reference>
<sequence length="293" mass="32903">MATKKGTPTIRLRRLAGQLRRLRDGTGLRREDVEERTGINATTLYRIETARNRPQYRTLAALMKLYGVPSDEQERLKALYKQSAGEGWMQPWHEDLPEGYTAYINFEKEAYGLRHYSGLFVPGLLQTEDYARAVIRGVLHDETDDQVEDFVRTRMERQAVLTKKKPLKLWAVIEEASLHRQVGGADVMRSQLRHLLDAAKAPNITIQVIPFSSGAHPGMPGQFVVMDFPDPLDTDLIYVDSQAGEIFLESDADIKRFRAAFDHLVAVAKSPDDSAALIAGIAAGPEKGRFGRL</sequence>
<protein>
    <submittedName>
        <fullName evidence="2">Helix-turn-helix domain-containing protein</fullName>
    </submittedName>
</protein>
<dbReference type="InterPro" id="IPR043917">
    <property type="entry name" value="DUF5753"/>
</dbReference>
<accession>A0ABW3R3I9</accession>
<dbReference type="Pfam" id="PF19054">
    <property type="entry name" value="DUF5753"/>
    <property type="match status" value="1"/>
</dbReference>
<feature type="domain" description="HTH cro/C1-type" evidence="1">
    <location>
        <begin position="19"/>
        <end position="73"/>
    </location>
</feature>
<dbReference type="CDD" id="cd00093">
    <property type="entry name" value="HTH_XRE"/>
    <property type="match status" value="1"/>
</dbReference>
<dbReference type="RefSeq" id="WP_380728827.1">
    <property type="nucleotide sequence ID" value="NZ_JBHTLK010000260.1"/>
</dbReference>
<evidence type="ECO:0000313" key="2">
    <source>
        <dbReference type="EMBL" id="MFD1151642.1"/>
    </source>
</evidence>
<gene>
    <name evidence="2" type="ORF">ACFQ3T_31295</name>
</gene>
<name>A0ABW3R3I9_9PSEU</name>
<dbReference type="Proteomes" id="UP001597168">
    <property type="component" value="Unassembled WGS sequence"/>
</dbReference>
<evidence type="ECO:0000259" key="1">
    <source>
        <dbReference type="PROSITE" id="PS50943"/>
    </source>
</evidence>
<dbReference type="Pfam" id="PF13560">
    <property type="entry name" value="HTH_31"/>
    <property type="match status" value="1"/>
</dbReference>
<comment type="caution">
    <text evidence="2">The sequence shown here is derived from an EMBL/GenBank/DDBJ whole genome shotgun (WGS) entry which is preliminary data.</text>
</comment>
<dbReference type="PROSITE" id="PS50943">
    <property type="entry name" value="HTH_CROC1"/>
    <property type="match status" value="1"/>
</dbReference>
<dbReference type="EMBL" id="JBHTLK010000260">
    <property type="protein sequence ID" value="MFD1151642.1"/>
    <property type="molecule type" value="Genomic_DNA"/>
</dbReference>
<keyword evidence="3" id="KW-1185">Reference proteome</keyword>
<proteinExistence type="predicted"/>
<dbReference type="Gene3D" id="1.10.260.40">
    <property type="entry name" value="lambda repressor-like DNA-binding domains"/>
    <property type="match status" value="1"/>
</dbReference>
<dbReference type="SUPFAM" id="SSF47413">
    <property type="entry name" value="lambda repressor-like DNA-binding domains"/>
    <property type="match status" value="1"/>
</dbReference>
<organism evidence="2 3">
    <name type="scientific">Saccharothrix hoggarensis</name>
    <dbReference type="NCBI Taxonomy" id="913853"/>
    <lineage>
        <taxon>Bacteria</taxon>
        <taxon>Bacillati</taxon>
        <taxon>Actinomycetota</taxon>
        <taxon>Actinomycetes</taxon>
        <taxon>Pseudonocardiales</taxon>
        <taxon>Pseudonocardiaceae</taxon>
        <taxon>Saccharothrix</taxon>
    </lineage>
</organism>